<accession>A0A208ZVD6</accession>
<dbReference type="RefSeq" id="WP_016247599.1">
    <property type="nucleotide sequence ID" value="NZ_CBCPKE010000012.1"/>
</dbReference>
<sequence length="281" mass="32329">MGIFNRIKKILGLEVQMGFRRWSTSELEEKKAYLENKSAEEFTAEDHYLSAEWSIQRYLPLGDEPTPKQWSKVTSDIQQKIDINLNKAAAGELLKTEFIQPARYILTKEDFLSDIVPAFSRFDWLPNPHSKDSQCREIWESLYEFTQPYSFKHGEAKDVLMSICDTNQAMHLVMELARAYSQICQAQLNGATRMKVVSTGKHCDDCMALVGTKLGVDELLTTFKKGAPKFPHPLHYEDEVRWCRAPFLSPESTLKDGDDPEFHAFLVDLFDGPEKHRDKSN</sequence>
<dbReference type="Proteomes" id="UP000196440">
    <property type="component" value="Unassembled WGS sequence"/>
</dbReference>
<dbReference type="EMBL" id="NHOI01000027">
    <property type="protein sequence ID" value="OVZ84363.1"/>
    <property type="molecule type" value="Genomic_DNA"/>
</dbReference>
<proteinExistence type="predicted"/>
<gene>
    <name evidence="1" type="ORF">CBW57_17615</name>
</gene>
<evidence type="ECO:0000313" key="1">
    <source>
        <dbReference type="EMBL" id="OVZ84363.1"/>
    </source>
</evidence>
<evidence type="ECO:0000313" key="2">
    <source>
        <dbReference type="Proteomes" id="UP000196440"/>
    </source>
</evidence>
<reference evidence="1 2" key="1">
    <citation type="submission" date="2017-05" db="EMBL/GenBank/DDBJ databases">
        <title>Whole genome sequencing of Yersinia kristensenii.</title>
        <authorList>
            <person name="Campioni F."/>
        </authorList>
    </citation>
    <scope>NUCLEOTIDE SEQUENCE [LARGE SCALE GENOMIC DNA]</scope>
    <source>
        <strain evidence="1 2">CFSAN060536</strain>
    </source>
</reference>
<protein>
    <submittedName>
        <fullName evidence="1">Uncharacterized protein</fullName>
    </submittedName>
</protein>
<comment type="caution">
    <text evidence="1">The sequence shown here is derived from an EMBL/GenBank/DDBJ whole genome shotgun (WGS) entry which is preliminary data.</text>
</comment>
<dbReference type="AlphaFoldDB" id="A0A208ZVD6"/>
<name>A0A208ZVD6_YERIN</name>
<organism evidence="1 2">
    <name type="scientific">Yersinia intermedia</name>
    <dbReference type="NCBI Taxonomy" id="631"/>
    <lineage>
        <taxon>Bacteria</taxon>
        <taxon>Pseudomonadati</taxon>
        <taxon>Pseudomonadota</taxon>
        <taxon>Gammaproteobacteria</taxon>
        <taxon>Enterobacterales</taxon>
        <taxon>Yersiniaceae</taxon>
        <taxon>Yersinia</taxon>
    </lineage>
</organism>